<dbReference type="Pfam" id="PF09088">
    <property type="entry name" value="MIF4G_like"/>
    <property type="match status" value="1"/>
</dbReference>
<dbReference type="EMBL" id="UYRT01080623">
    <property type="protein sequence ID" value="VDN23100.1"/>
    <property type="molecule type" value="Genomic_DNA"/>
</dbReference>
<dbReference type="InterPro" id="IPR015172">
    <property type="entry name" value="MIF4G-like_typ-1"/>
</dbReference>
<evidence type="ECO:0000256" key="11">
    <source>
        <dbReference type="ARBA" id="ARBA00062747"/>
    </source>
</evidence>
<dbReference type="SUPFAM" id="SSF48371">
    <property type="entry name" value="ARM repeat"/>
    <property type="match status" value="3"/>
</dbReference>
<evidence type="ECO:0000256" key="10">
    <source>
        <dbReference type="ARBA" id="ARBA00056386"/>
    </source>
</evidence>
<dbReference type="GO" id="GO:0005634">
    <property type="term" value="C:nucleus"/>
    <property type="evidence" value="ECO:0007669"/>
    <property type="project" value="UniProtKB-SubCell"/>
</dbReference>
<comment type="subunit">
    <text evidence="11">Component of the nuclear cap-binding complex (CBC), a heterodimer composed of ncbp-1 and ncbp-1 that interacts with m7GpppG-capped RNA.</text>
</comment>
<gene>
    <name evidence="14" type="ORF">GPUH_LOCUS13840</name>
</gene>
<keyword evidence="8" id="KW-0539">Nucleus</keyword>
<dbReference type="GO" id="GO:0000339">
    <property type="term" value="F:RNA cap binding"/>
    <property type="evidence" value="ECO:0007669"/>
    <property type="project" value="InterPro"/>
</dbReference>
<dbReference type="GO" id="GO:0003729">
    <property type="term" value="F:mRNA binding"/>
    <property type="evidence" value="ECO:0007669"/>
    <property type="project" value="TreeGrafter"/>
</dbReference>
<feature type="compositionally biased region" description="Basic and acidic residues" evidence="12">
    <location>
        <begin position="1"/>
        <end position="17"/>
    </location>
</feature>
<dbReference type="InterPro" id="IPR027159">
    <property type="entry name" value="CBP80"/>
</dbReference>
<accession>A0A183DYP9</accession>
<keyword evidence="4" id="KW-0507">mRNA processing</keyword>
<evidence type="ECO:0000256" key="6">
    <source>
        <dbReference type="ARBA" id="ARBA00023158"/>
    </source>
</evidence>
<evidence type="ECO:0000256" key="3">
    <source>
        <dbReference type="ARBA" id="ARBA00019879"/>
    </source>
</evidence>
<dbReference type="Pfam" id="PF02854">
    <property type="entry name" value="MIF4G"/>
    <property type="match status" value="1"/>
</dbReference>
<evidence type="ECO:0000259" key="13">
    <source>
        <dbReference type="SMART" id="SM00543"/>
    </source>
</evidence>
<feature type="domain" description="MIF4G" evidence="13">
    <location>
        <begin position="80"/>
        <end position="291"/>
    </location>
</feature>
<comment type="subcellular location">
    <subcellularLocation>
        <location evidence="1">Nucleus</location>
    </subcellularLocation>
</comment>
<evidence type="ECO:0000256" key="4">
    <source>
        <dbReference type="ARBA" id="ARBA00022664"/>
    </source>
</evidence>
<keyword evidence="15" id="KW-1185">Reference proteome</keyword>
<dbReference type="FunFam" id="1.25.40.180:FF:000010">
    <property type="entry name" value="Nuclear cap-binding protein subunit 1"/>
    <property type="match status" value="1"/>
</dbReference>
<feature type="region of interest" description="Disordered" evidence="12">
    <location>
        <begin position="1"/>
        <end position="75"/>
    </location>
</feature>
<evidence type="ECO:0000256" key="2">
    <source>
        <dbReference type="ARBA" id="ARBA00007413"/>
    </source>
</evidence>
<dbReference type="WBParaSite" id="GPUH_0001385501-mRNA-1">
    <property type="protein sequence ID" value="GPUH_0001385501-mRNA-1"/>
    <property type="gene ID" value="GPUH_0001385501"/>
</dbReference>
<reference evidence="14 15" key="2">
    <citation type="submission" date="2018-11" db="EMBL/GenBank/DDBJ databases">
        <authorList>
            <consortium name="Pathogen Informatics"/>
        </authorList>
    </citation>
    <scope>NUCLEOTIDE SEQUENCE [LARGE SCALE GENOMIC DNA]</scope>
</reference>
<reference evidence="16" key="1">
    <citation type="submission" date="2016-06" db="UniProtKB">
        <authorList>
            <consortium name="WormBaseParasite"/>
        </authorList>
    </citation>
    <scope>IDENTIFICATION</scope>
</reference>
<name>A0A183DYP9_9BILA</name>
<dbReference type="GO" id="GO:0031053">
    <property type="term" value="P:primary miRNA processing"/>
    <property type="evidence" value="ECO:0007669"/>
    <property type="project" value="UniProtKB-ARBA"/>
</dbReference>
<organism evidence="16">
    <name type="scientific">Gongylonema pulchrum</name>
    <dbReference type="NCBI Taxonomy" id="637853"/>
    <lineage>
        <taxon>Eukaryota</taxon>
        <taxon>Metazoa</taxon>
        <taxon>Ecdysozoa</taxon>
        <taxon>Nematoda</taxon>
        <taxon>Chromadorea</taxon>
        <taxon>Rhabditida</taxon>
        <taxon>Spirurina</taxon>
        <taxon>Spiruromorpha</taxon>
        <taxon>Spiruroidea</taxon>
        <taxon>Gongylonematidae</taxon>
        <taxon>Gongylonema</taxon>
    </lineage>
</organism>
<dbReference type="Gene3D" id="1.25.40.180">
    <property type="match status" value="3"/>
</dbReference>
<dbReference type="PANTHER" id="PTHR12412">
    <property type="entry name" value="CAP BINDING PROTEIN"/>
    <property type="match status" value="1"/>
</dbReference>
<dbReference type="PANTHER" id="PTHR12412:SF2">
    <property type="entry name" value="NUCLEAR CAP-BINDING PROTEIN SUBUNIT 1"/>
    <property type="match status" value="1"/>
</dbReference>
<dbReference type="InterPro" id="IPR015174">
    <property type="entry name" value="MIF4G-like_typ-2"/>
</dbReference>
<protein>
    <recommendedName>
        <fullName evidence="3">Nuclear cap-binding protein subunit 1</fullName>
    </recommendedName>
    <alternativeName>
        <fullName evidence="9">80 kDa nuclear cap-binding protein</fullName>
    </alternativeName>
</protein>
<feature type="compositionally biased region" description="Basic and acidic residues" evidence="12">
    <location>
        <begin position="56"/>
        <end position="75"/>
    </location>
</feature>
<comment type="similarity">
    <text evidence="2">Belongs to the NCBP1 family.</text>
</comment>
<dbReference type="Pfam" id="PF09090">
    <property type="entry name" value="MIF4G_like_2"/>
    <property type="match status" value="1"/>
</dbReference>
<dbReference type="SMART" id="SM00543">
    <property type="entry name" value="MIF4G"/>
    <property type="match status" value="1"/>
</dbReference>
<evidence type="ECO:0000256" key="12">
    <source>
        <dbReference type="SAM" id="MobiDB-lite"/>
    </source>
</evidence>
<dbReference type="InterPro" id="IPR003890">
    <property type="entry name" value="MIF4G-like_typ-3"/>
</dbReference>
<comment type="function">
    <text evidence="10">Component of the cap-binding complex (CBC), which binds cotranscriptionally to the 5'-cap of pre-mRNAs and is involved in various processes such as pre-mRNA splicing and RNA-mediated gene silencing (RNAi). The CBC complex is involved in miRNA-mediated RNA interference and is required for primary microRNAs (miRNAs) processing. In the CBC complex, ncbp-1 does not bind directly capped RNAs (m7GpppG-capped RNA) but is required to stabilize the movement of the N-terminal loop of ncbp-2 and lock the CBC into a high affinity cap-binding state with the cap structure.</text>
</comment>
<dbReference type="AlphaFoldDB" id="A0A183DYP9"/>
<evidence type="ECO:0000256" key="7">
    <source>
        <dbReference type="ARBA" id="ARBA00023187"/>
    </source>
</evidence>
<keyword evidence="5" id="KW-0506">mRNA capping</keyword>
<feature type="compositionally biased region" description="Basic and acidic residues" evidence="12">
    <location>
        <begin position="28"/>
        <end position="38"/>
    </location>
</feature>
<dbReference type="GO" id="GO:0006406">
    <property type="term" value="P:mRNA export from nucleus"/>
    <property type="evidence" value="ECO:0007669"/>
    <property type="project" value="InterPro"/>
</dbReference>
<dbReference type="InterPro" id="IPR016024">
    <property type="entry name" value="ARM-type_fold"/>
</dbReference>
<evidence type="ECO:0000256" key="1">
    <source>
        <dbReference type="ARBA" id="ARBA00004123"/>
    </source>
</evidence>
<evidence type="ECO:0000256" key="5">
    <source>
        <dbReference type="ARBA" id="ARBA00023042"/>
    </source>
</evidence>
<dbReference type="GO" id="GO:0006370">
    <property type="term" value="P:7-methylguanosine mRNA capping"/>
    <property type="evidence" value="ECO:0007669"/>
    <property type="project" value="UniProtKB-KW"/>
</dbReference>
<dbReference type="FunFam" id="1.25.40.180:FF:000041">
    <property type="entry name" value="Nuclear cap-binding protein subunit 1"/>
    <property type="match status" value="1"/>
</dbReference>
<proteinExistence type="inferred from homology"/>
<keyword evidence="6" id="KW-0943">RNA-mediated gene silencing</keyword>
<dbReference type="Proteomes" id="UP000271098">
    <property type="component" value="Unassembled WGS sequence"/>
</dbReference>
<dbReference type="GO" id="GO:0008380">
    <property type="term" value="P:RNA splicing"/>
    <property type="evidence" value="ECO:0007669"/>
    <property type="project" value="UniProtKB-KW"/>
</dbReference>
<dbReference type="GO" id="GO:0000184">
    <property type="term" value="P:nuclear-transcribed mRNA catabolic process, nonsense-mediated decay"/>
    <property type="evidence" value="ECO:0007669"/>
    <property type="project" value="TreeGrafter"/>
</dbReference>
<evidence type="ECO:0000256" key="8">
    <source>
        <dbReference type="ARBA" id="ARBA00023242"/>
    </source>
</evidence>
<evidence type="ECO:0000313" key="14">
    <source>
        <dbReference type="EMBL" id="VDN23100.1"/>
    </source>
</evidence>
<keyword evidence="7" id="KW-0508">mRNA splicing</keyword>
<evidence type="ECO:0000256" key="9">
    <source>
        <dbReference type="ARBA" id="ARBA00030965"/>
    </source>
</evidence>
<dbReference type="OrthoDB" id="10252707at2759"/>
<evidence type="ECO:0000313" key="15">
    <source>
        <dbReference type="Proteomes" id="UP000271098"/>
    </source>
</evidence>
<evidence type="ECO:0000313" key="16">
    <source>
        <dbReference type="WBParaSite" id="GPUH_0001385501-mRNA-1"/>
    </source>
</evidence>
<sequence>MSDSEDERRERAARIDNDNGGGANGESRVWRDQRRYGSQDDDDDGDEEERGRRRRADSDSDEMLHKRKRQDSDAQKDEIVEKLTELIAQIGEKSSTSLESNLESLSQVLETDLDTYKEHIIEILVACICEMPDKLTVYSTLVGLLNAKKYNFGGEILEKLLSKLNELMKDNDFDHALYIVIFLSDLVNCRVITLESFVDFLKDLIDCTSSTDMPQVRRDWFAYAFLHCLPWVGHEIAEKKGEDLNVMLAAIEEYLQSRNRDHVKILQVWTKSIHEQEEYLDCLWAQISKLRSDGWKEKFISRHYVAFDGTLADALQHGLPSFEAPPHDSKSMYPLPSVVFRFFDYADCPEDGPILPGAHSIERFLVEEELRWILDQEKRSRKKCAARLLDYEKRTLVPINYVILEVIFSQLFHLPDAPVRPIFYGSLLIELCKTKSMPQVIAQAAELFYQRIDTMQVACIDRLIDWFSYHMSNFEYRWSWSDWSDCVELDRLAPRHMFVREVVDRCMRFSYHQKLTEILPPEFGKMIPEKPVICYDLNDEEHPDHDLAMALEKAFREKCSAEDMIDLLKNKTAEWSDSSAGLSVFLKVLLYLARKTFSHNFAALTRHVIFYALLISVDILRRSLPKDEYYSTLKELIGNKEDAQLTVLRTIYETWKLHRQMVTVLITKLLKMSLLDASAVVAWIFSDEMKPEFERFVRFSSIACSSKSSCKLVNFS</sequence>
<dbReference type="GO" id="GO:0005846">
    <property type="term" value="C:nuclear cap binding complex"/>
    <property type="evidence" value="ECO:0007669"/>
    <property type="project" value="InterPro"/>
</dbReference>
<feature type="compositionally biased region" description="Acidic residues" evidence="12">
    <location>
        <begin position="39"/>
        <end position="48"/>
    </location>
</feature>